<accession>A0A8E2FCJ4</accession>
<evidence type="ECO:0000256" key="1">
    <source>
        <dbReference type="SAM" id="SignalP"/>
    </source>
</evidence>
<proteinExistence type="predicted"/>
<feature type="signal peptide" evidence="1">
    <location>
        <begin position="1"/>
        <end position="28"/>
    </location>
</feature>
<name>A0A8E2FCJ4_9PEZI</name>
<evidence type="ECO:0000313" key="4">
    <source>
        <dbReference type="EMBL" id="OCL14677.1"/>
    </source>
</evidence>
<dbReference type="OrthoDB" id="5382170at2759"/>
<dbReference type="Pfam" id="PF22974">
    <property type="entry name" value="DUF7029"/>
    <property type="match status" value="1"/>
</dbReference>
<evidence type="ECO:0000313" key="5">
    <source>
        <dbReference type="Proteomes" id="UP000250140"/>
    </source>
</evidence>
<feature type="domain" description="DUF7223" evidence="3">
    <location>
        <begin position="281"/>
        <end position="493"/>
    </location>
</feature>
<gene>
    <name evidence="4" type="ORF">AOQ84DRAFT_435506</name>
</gene>
<dbReference type="Pfam" id="PF23865">
    <property type="entry name" value="DUF7223"/>
    <property type="match status" value="1"/>
</dbReference>
<protein>
    <submittedName>
        <fullName evidence="4">Uncharacterized protein</fullName>
    </submittedName>
</protein>
<evidence type="ECO:0000259" key="3">
    <source>
        <dbReference type="Pfam" id="PF23865"/>
    </source>
</evidence>
<dbReference type="EMBL" id="KV748548">
    <property type="protein sequence ID" value="OCL14677.1"/>
    <property type="molecule type" value="Genomic_DNA"/>
</dbReference>
<reference evidence="4 5" key="1">
    <citation type="journal article" date="2016" name="Nat. Commun.">
        <title>Ectomycorrhizal ecology is imprinted in the genome of the dominant symbiotic fungus Cenococcum geophilum.</title>
        <authorList>
            <consortium name="DOE Joint Genome Institute"/>
            <person name="Peter M."/>
            <person name="Kohler A."/>
            <person name="Ohm R.A."/>
            <person name="Kuo A."/>
            <person name="Krutzmann J."/>
            <person name="Morin E."/>
            <person name="Arend M."/>
            <person name="Barry K.W."/>
            <person name="Binder M."/>
            <person name="Choi C."/>
            <person name="Clum A."/>
            <person name="Copeland A."/>
            <person name="Grisel N."/>
            <person name="Haridas S."/>
            <person name="Kipfer T."/>
            <person name="LaButti K."/>
            <person name="Lindquist E."/>
            <person name="Lipzen A."/>
            <person name="Maire R."/>
            <person name="Meier B."/>
            <person name="Mihaltcheva S."/>
            <person name="Molinier V."/>
            <person name="Murat C."/>
            <person name="Poggeler S."/>
            <person name="Quandt C.A."/>
            <person name="Sperisen C."/>
            <person name="Tritt A."/>
            <person name="Tisserant E."/>
            <person name="Crous P.W."/>
            <person name="Henrissat B."/>
            <person name="Nehls U."/>
            <person name="Egli S."/>
            <person name="Spatafora J.W."/>
            <person name="Grigoriev I.V."/>
            <person name="Martin F.M."/>
        </authorList>
    </citation>
    <scope>NUCLEOTIDE SEQUENCE [LARGE SCALE GENOMIC DNA]</scope>
    <source>
        <strain evidence="4 5">CBS 207.34</strain>
    </source>
</reference>
<dbReference type="Proteomes" id="UP000250140">
    <property type="component" value="Unassembled WGS sequence"/>
</dbReference>
<sequence length="652" mass="69660">MLLSMAALGWHVILLLLFFGHWDNLVSCISLPAQGEPYVPHRQLRAASRQSNLLRRDQEIQRTFTANLVYAEFENVYGGKQVFASRVQVESDVPILVLEDIENHINGVECTDSTIKLSFETKSKAEAIRHACHHENGSYAITSHFTCNSEESRSVFKIDGITISDDGSSLVMQASRTPWKQAFRNFDIDFGYTSEPHSFRRHRNILRRQYSASTTMAVTTTAVITTQSFSVNSLTATPTTTTYPPVSVPTITIPTSSATATSLTIDLATQILNSTFQLPIEQIQKVPIQIGCKNCTTTGQLVLTQGTFKIDINPFDGTPFDFISGGNVQLQANGVSAHIELNSIPSGSASYSHDLFSIPIVGFVIPGFGRAGITFTPSIFAQFQISGGVEFTYGFDVQVPTGSFVNVDFGDLSNSSVKGFDVATISALPFQANLTEVTLTVQTAFRPAIPIGFSFLDDDLTAQVAVFLDLPSLTATISPQSHTDASCVPLNSTNSTLTATNNSISSATLSQLLTQMGDLILIEPVVGIDVAFGGNFKAAVGKIPNIAFATSTTLLATTFALPTACLAWNLGFTPATAVLAQLTSSVLASSASAASASSAAAANSSSTVKANGTLTQLSGAGSLSIPGWNWNRGAWEITVLWLVGVAVWFVVL</sequence>
<keyword evidence="5" id="KW-1185">Reference proteome</keyword>
<dbReference type="InterPro" id="IPR055647">
    <property type="entry name" value="DUF7223"/>
</dbReference>
<dbReference type="AlphaFoldDB" id="A0A8E2FCJ4"/>
<organism evidence="4 5">
    <name type="scientific">Glonium stellatum</name>
    <dbReference type="NCBI Taxonomy" id="574774"/>
    <lineage>
        <taxon>Eukaryota</taxon>
        <taxon>Fungi</taxon>
        <taxon>Dikarya</taxon>
        <taxon>Ascomycota</taxon>
        <taxon>Pezizomycotina</taxon>
        <taxon>Dothideomycetes</taxon>
        <taxon>Pleosporomycetidae</taxon>
        <taxon>Gloniales</taxon>
        <taxon>Gloniaceae</taxon>
        <taxon>Glonium</taxon>
    </lineage>
</organism>
<feature type="chain" id="PRO_5034723603" evidence="1">
    <location>
        <begin position="29"/>
        <end position="652"/>
    </location>
</feature>
<dbReference type="InterPro" id="IPR054293">
    <property type="entry name" value="DUF7029"/>
</dbReference>
<feature type="domain" description="DUF7029" evidence="2">
    <location>
        <begin position="89"/>
        <end position="187"/>
    </location>
</feature>
<keyword evidence="1" id="KW-0732">Signal</keyword>
<evidence type="ECO:0000259" key="2">
    <source>
        <dbReference type="Pfam" id="PF22974"/>
    </source>
</evidence>